<name>A0A7R9PLM0_TIMGE</name>
<dbReference type="EMBL" id="OE841046">
    <property type="protein sequence ID" value="CAD7593840.1"/>
    <property type="molecule type" value="Genomic_DNA"/>
</dbReference>
<dbReference type="AlphaFoldDB" id="A0A7R9PLM0"/>
<organism evidence="1">
    <name type="scientific">Timema genevievae</name>
    <name type="common">Walking stick</name>
    <dbReference type="NCBI Taxonomy" id="629358"/>
    <lineage>
        <taxon>Eukaryota</taxon>
        <taxon>Metazoa</taxon>
        <taxon>Ecdysozoa</taxon>
        <taxon>Arthropoda</taxon>
        <taxon>Hexapoda</taxon>
        <taxon>Insecta</taxon>
        <taxon>Pterygota</taxon>
        <taxon>Neoptera</taxon>
        <taxon>Polyneoptera</taxon>
        <taxon>Phasmatodea</taxon>
        <taxon>Timematodea</taxon>
        <taxon>Timematoidea</taxon>
        <taxon>Timematidae</taxon>
        <taxon>Timema</taxon>
    </lineage>
</organism>
<accession>A0A7R9PLM0</accession>
<gene>
    <name evidence="1" type="ORF">TGEB3V08_LOCUS5488</name>
</gene>
<protein>
    <submittedName>
        <fullName evidence="1">Uncharacterized protein</fullName>
    </submittedName>
</protein>
<proteinExistence type="predicted"/>
<evidence type="ECO:0000313" key="1">
    <source>
        <dbReference type="EMBL" id="CAD7593840.1"/>
    </source>
</evidence>
<reference evidence="1" key="1">
    <citation type="submission" date="2020-11" db="EMBL/GenBank/DDBJ databases">
        <authorList>
            <person name="Tran Van P."/>
        </authorList>
    </citation>
    <scope>NUCLEOTIDE SEQUENCE</scope>
</reference>
<sequence>MSATNGTAAGLGFVNGQGRSLVLPIRSAGIRTSTFPSSPNQPCPVVTVYWESGCGIETQVSILYSYRKKSIDDQLQLYTTRFPPQGHPPDNDTMELIKRAEHNSQLSLVSFIGGLTIDEIPFHFIHLVRKAPAYYIPDGSKGERKFSPVVFLEMR</sequence>